<gene>
    <name evidence="1" type="ORF">DMB65_07360</name>
</gene>
<protein>
    <submittedName>
        <fullName evidence="1">Xylose isomerase</fullName>
    </submittedName>
</protein>
<keyword evidence="2" id="KW-1185">Reference proteome</keyword>
<evidence type="ECO:0000313" key="1">
    <source>
        <dbReference type="EMBL" id="PXY41215.1"/>
    </source>
</evidence>
<dbReference type="NCBIfam" id="NF035939">
    <property type="entry name" value="TIM_EboE"/>
    <property type="match status" value="1"/>
</dbReference>
<organism evidence="1 2">
    <name type="scientific">Flavobacterium cheongpyeongense</name>
    <dbReference type="NCBI Taxonomy" id="2212651"/>
    <lineage>
        <taxon>Bacteria</taxon>
        <taxon>Pseudomonadati</taxon>
        <taxon>Bacteroidota</taxon>
        <taxon>Flavobacteriia</taxon>
        <taxon>Flavobacteriales</taxon>
        <taxon>Flavobacteriaceae</taxon>
        <taxon>Flavobacterium</taxon>
    </lineage>
</organism>
<dbReference type="Proteomes" id="UP000247903">
    <property type="component" value="Unassembled WGS sequence"/>
</dbReference>
<keyword evidence="1" id="KW-0413">Isomerase</keyword>
<dbReference type="SUPFAM" id="SSF51658">
    <property type="entry name" value="Xylose isomerase-like"/>
    <property type="match status" value="1"/>
</dbReference>
<dbReference type="RefSeq" id="WP_110306004.1">
    <property type="nucleotide sequence ID" value="NZ_QJHK01000005.1"/>
</dbReference>
<dbReference type="EMBL" id="QJHK01000005">
    <property type="protein sequence ID" value="PXY41215.1"/>
    <property type="molecule type" value="Genomic_DNA"/>
</dbReference>
<dbReference type="Gene3D" id="3.20.20.150">
    <property type="entry name" value="Divalent-metal-dependent TIM barrel enzymes"/>
    <property type="match status" value="1"/>
</dbReference>
<sequence>MLISPSGHLSYCTNIHAGESWEAVLKSIETYCIPLKKEVSPDKPFGIGLRLSYQATTELMLDDNLSIFKDWLLDNEMYVFTMNGFPYGNFHNEPVKDKVHFPDWTSDDRLQYTQLLFTILAELLPSGIEGGISTSPLSYKYWHTTEVDLIKAKQVATKQLVEVVTQLVEFYETKGIMMHLDIEPEPDGIIENSDEYIAFFEDYLLREGAVSLASTLDCGLLQAQEYMRNHIQLCYDVCHFAIGFEESEEVIQKMEKHDLKIGKLQISAALKCTASANVTIDELQECLRTFDEPTYLHQAVIKTINGEFLKFNDLKNGIEAMKRTDFKELRTHFHVPIFVEDYQRLQSTQNDIITILQSWRKKEFTKHLEVETYTWEVLPVHLQTDLAKSIERELKWVINRVTHNLKEQIINVNML</sequence>
<dbReference type="OrthoDB" id="9785907at2"/>
<dbReference type="InterPro" id="IPR036237">
    <property type="entry name" value="Xyl_isomerase-like_sf"/>
</dbReference>
<evidence type="ECO:0000313" key="2">
    <source>
        <dbReference type="Proteomes" id="UP000247903"/>
    </source>
</evidence>
<dbReference type="GO" id="GO:0016853">
    <property type="term" value="F:isomerase activity"/>
    <property type="evidence" value="ECO:0007669"/>
    <property type="project" value="UniProtKB-KW"/>
</dbReference>
<name>A0A2V4BQI3_9FLAO</name>
<comment type="caution">
    <text evidence="1">The sequence shown here is derived from an EMBL/GenBank/DDBJ whole genome shotgun (WGS) entry which is preliminary data.</text>
</comment>
<dbReference type="AlphaFoldDB" id="A0A2V4BQI3"/>
<proteinExistence type="predicted"/>
<accession>A0A2V4BQI3</accession>
<reference evidence="1 2" key="1">
    <citation type="submission" date="2018-05" db="EMBL/GenBank/DDBJ databases">
        <title>Flavobacterium sp. strain IMCC34759, incomplete genome.</title>
        <authorList>
            <person name="Joung Y."/>
            <person name="Cho J."/>
        </authorList>
    </citation>
    <scope>NUCLEOTIDE SEQUENCE [LARGE SCALE GENOMIC DNA]</scope>
    <source>
        <strain evidence="1 2">IMCC34759</strain>
    </source>
</reference>